<dbReference type="Proteomes" id="UP000054144">
    <property type="component" value="Unassembled WGS sequence"/>
</dbReference>
<accession>A0A0D7AQC0</accession>
<dbReference type="EMBL" id="KN881616">
    <property type="protein sequence ID" value="KIY53521.1"/>
    <property type="molecule type" value="Genomic_DNA"/>
</dbReference>
<feature type="transmembrane region" description="Helical" evidence="1">
    <location>
        <begin position="487"/>
        <end position="506"/>
    </location>
</feature>
<dbReference type="AlphaFoldDB" id="A0A0D7AQC0"/>
<keyword evidence="1" id="KW-0812">Transmembrane</keyword>
<sequence>MPQFPESQWTKLLSGATADFDQVLSSIYASANVQRTTEHIGGLEFSYTNTSPLKRVTNFGDWTIVFKSFAEAFTFIFPHRVDEPLSLAPPQQEETYKRDIGDDRVETPAGTGMLECVGDLLLHVIMPTSAQDVGCADILKETAIKSTDSHVHGEKLRYAHDLIWSDSSRSSKMSLAKASLSMPTVPEPPEDEQMNLTALWTITEHPDLFKVDTPININCFREMLQMYPNQPLVSSVCRSLREGFWPWASTGDRDYPKTYDNTEGHETLADPVHSSFVKEQIAAEVEKGHFSSTFGPSLLSGMYSVPIWVVPKPHSDKLHLVVDHSAGQYSLNSMILKDEQSLHLDGLQQLGKALIQAHEQYPDRLLIVWKSDVSEAYCQLPMHPLWQIKQTVSFNGERRVDRRNDFGGSSSGHIWVTFFALVLWIAVFVKFIADLFAYTDDSFSWDFTDNLVWYEPYQAYYPGKQVVFLTLFNKLGILHEKQKQEHGTCIVVIGLLVNTISMTIAMPDHSL</sequence>
<protein>
    <submittedName>
        <fullName evidence="2">Uncharacterized protein</fullName>
    </submittedName>
</protein>
<dbReference type="OrthoDB" id="3254233at2759"/>
<organism evidence="2 3">
    <name type="scientific">Fistulina hepatica ATCC 64428</name>
    <dbReference type="NCBI Taxonomy" id="1128425"/>
    <lineage>
        <taxon>Eukaryota</taxon>
        <taxon>Fungi</taxon>
        <taxon>Dikarya</taxon>
        <taxon>Basidiomycota</taxon>
        <taxon>Agaricomycotina</taxon>
        <taxon>Agaricomycetes</taxon>
        <taxon>Agaricomycetidae</taxon>
        <taxon>Agaricales</taxon>
        <taxon>Fistulinaceae</taxon>
        <taxon>Fistulina</taxon>
    </lineage>
</organism>
<name>A0A0D7AQC0_9AGAR</name>
<evidence type="ECO:0000313" key="3">
    <source>
        <dbReference type="Proteomes" id="UP000054144"/>
    </source>
</evidence>
<evidence type="ECO:0000256" key="1">
    <source>
        <dbReference type="SAM" id="Phobius"/>
    </source>
</evidence>
<dbReference type="SUPFAM" id="SSF56672">
    <property type="entry name" value="DNA/RNA polymerases"/>
    <property type="match status" value="1"/>
</dbReference>
<reference evidence="2 3" key="1">
    <citation type="journal article" date="2015" name="Fungal Genet. Biol.">
        <title>Evolution of novel wood decay mechanisms in Agaricales revealed by the genome sequences of Fistulina hepatica and Cylindrobasidium torrendii.</title>
        <authorList>
            <person name="Floudas D."/>
            <person name="Held B.W."/>
            <person name="Riley R."/>
            <person name="Nagy L.G."/>
            <person name="Koehler G."/>
            <person name="Ransdell A.S."/>
            <person name="Younus H."/>
            <person name="Chow J."/>
            <person name="Chiniquy J."/>
            <person name="Lipzen A."/>
            <person name="Tritt A."/>
            <person name="Sun H."/>
            <person name="Haridas S."/>
            <person name="LaButti K."/>
            <person name="Ohm R.A."/>
            <person name="Kues U."/>
            <person name="Blanchette R.A."/>
            <person name="Grigoriev I.V."/>
            <person name="Minto R.E."/>
            <person name="Hibbett D.S."/>
        </authorList>
    </citation>
    <scope>NUCLEOTIDE SEQUENCE [LARGE SCALE GENOMIC DNA]</scope>
    <source>
        <strain evidence="2 3">ATCC 64428</strain>
    </source>
</reference>
<gene>
    <name evidence="2" type="ORF">FISHEDRAFT_68868</name>
</gene>
<feature type="transmembrane region" description="Helical" evidence="1">
    <location>
        <begin position="412"/>
        <end position="433"/>
    </location>
</feature>
<evidence type="ECO:0000313" key="2">
    <source>
        <dbReference type="EMBL" id="KIY53521.1"/>
    </source>
</evidence>
<dbReference type="InterPro" id="IPR043502">
    <property type="entry name" value="DNA/RNA_pol_sf"/>
</dbReference>
<keyword evidence="1" id="KW-0472">Membrane</keyword>
<proteinExistence type="predicted"/>
<keyword evidence="1" id="KW-1133">Transmembrane helix</keyword>
<keyword evidence="3" id="KW-1185">Reference proteome</keyword>